<feature type="region of interest" description="Disordered" evidence="13">
    <location>
        <begin position="608"/>
        <end position="664"/>
    </location>
</feature>
<evidence type="ECO:0000256" key="7">
    <source>
        <dbReference type="ARBA" id="ARBA00022679"/>
    </source>
</evidence>
<dbReference type="InterPro" id="IPR013087">
    <property type="entry name" value="Znf_C2H2_type"/>
</dbReference>
<accession>A0A9N8ZMG1</accession>
<dbReference type="PANTHER" id="PTHR22938:SF0">
    <property type="entry name" value="E3 UBIQUITIN-PROTEIN LIGASE ZNF598"/>
    <property type="match status" value="1"/>
</dbReference>
<feature type="domain" description="RING-type" evidence="14">
    <location>
        <begin position="75"/>
        <end position="115"/>
    </location>
</feature>
<protein>
    <recommendedName>
        <fullName evidence="4">RING-type E3 ubiquitin transferase</fullName>
        <ecNumber evidence="4">2.3.2.27</ecNumber>
    </recommendedName>
</protein>
<evidence type="ECO:0000256" key="3">
    <source>
        <dbReference type="ARBA" id="ARBA00004906"/>
    </source>
</evidence>
<dbReference type="EMBL" id="CAJVPQ010000664">
    <property type="protein sequence ID" value="CAG8500820.1"/>
    <property type="molecule type" value="Genomic_DNA"/>
</dbReference>
<name>A0A9N8ZMG1_9GLOM</name>
<feature type="region of interest" description="Disordered" evidence="13">
    <location>
        <begin position="443"/>
        <end position="505"/>
    </location>
</feature>
<dbReference type="Proteomes" id="UP000789570">
    <property type="component" value="Unassembled WGS sequence"/>
</dbReference>
<dbReference type="PROSITE" id="PS50089">
    <property type="entry name" value="ZF_RING_2"/>
    <property type="match status" value="1"/>
</dbReference>
<evidence type="ECO:0000256" key="9">
    <source>
        <dbReference type="ARBA" id="ARBA00022771"/>
    </source>
</evidence>
<dbReference type="GO" id="GO:0072344">
    <property type="term" value="P:rescue of stalled ribosome"/>
    <property type="evidence" value="ECO:0007669"/>
    <property type="project" value="InterPro"/>
</dbReference>
<dbReference type="Pfam" id="PF25447">
    <property type="entry name" value="RING_ZNF598"/>
    <property type="match status" value="1"/>
</dbReference>
<dbReference type="Pfam" id="PF23202">
    <property type="entry name" value="PAH_ZNF598"/>
    <property type="match status" value="1"/>
</dbReference>
<evidence type="ECO:0000256" key="6">
    <source>
        <dbReference type="ARBA" id="ARBA00022553"/>
    </source>
</evidence>
<keyword evidence="16" id="KW-1185">Reference proteome</keyword>
<feature type="compositionally biased region" description="Low complexity" evidence="13">
    <location>
        <begin position="450"/>
        <end position="459"/>
    </location>
</feature>
<keyword evidence="8" id="KW-0479">Metal-binding</keyword>
<keyword evidence="9 12" id="KW-0863">Zinc-finger</keyword>
<feature type="region of interest" description="Disordered" evidence="13">
    <location>
        <begin position="342"/>
        <end position="364"/>
    </location>
</feature>
<evidence type="ECO:0000256" key="11">
    <source>
        <dbReference type="ARBA" id="ARBA00035113"/>
    </source>
</evidence>
<dbReference type="GO" id="GO:0008270">
    <property type="term" value="F:zinc ion binding"/>
    <property type="evidence" value="ECO:0007669"/>
    <property type="project" value="UniProtKB-KW"/>
</dbReference>
<dbReference type="PANTHER" id="PTHR22938">
    <property type="entry name" value="ZINC FINGER PROTEIN 598"/>
    <property type="match status" value="1"/>
</dbReference>
<evidence type="ECO:0000256" key="5">
    <source>
        <dbReference type="ARBA" id="ARBA00022490"/>
    </source>
</evidence>
<dbReference type="SMART" id="SM00355">
    <property type="entry name" value="ZnF_C2H2"/>
    <property type="match status" value="4"/>
</dbReference>
<evidence type="ECO:0000256" key="12">
    <source>
        <dbReference type="PROSITE-ProRule" id="PRU00175"/>
    </source>
</evidence>
<keyword evidence="5" id="KW-0963">Cytoplasm</keyword>
<evidence type="ECO:0000256" key="4">
    <source>
        <dbReference type="ARBA" id="ARBA00012483"/>
    </source>
</evidence>
<feature type="compositionally biased region" description="Basic residues" evidence="13">
    <location>
        <begin position="798"/>
        <end position="808"/>
    </location>
</feature>
<dbReference type="InterPro" id="IPR057634">
    <property type="entry name" value="PAH_ZNF598/HEL2"/>
</dbReference>
<dbReference type="InterPro" id="IPR001841">
    <property type="entry name" value="Znf_RING"/>
</dbReference>
<dbReference type="AlphaFoldDB" id="A0A9N8ZMG1"/>
<comment type="catalytic activity">
    <reaction evidence="1">
        <text>S-ubiquitinyl-[E2 ubiquitin-conjugating enzyme]-L-cysteine + [acceptor protein]-L-lysine = [E2 ubiquitin-conjugating enzyme]-L-cysteine + N(6)-ubiquitinyl-[acceptor protein]-L-lysine.</text>
        <dbReference type="EC" id="2.3.2.27"/>
    </reaction>
</comment>
<evidence type="ECO:0000259" key="14">
    <source>
        <dbReference type="PROSITE" id="PS50089"/>
    </source>
</evidence>
<dbReference type="InterPro" id="IPR044288">
    <property type="entry name" value="ZNF598/HEL2"/>
</dbReference>
<comment type="similarity">
    <text evidence="11">Belongs to the ZNF598/HEL2 family.</text>
</comment>
<feature type="compositionally biased region" description="Polar residues" evidence="13">
    <location>
        <begin position="355"/>
        <end position="364"/>
    </location>
</feature>
<feature type="compositionally biased region" description="Low complexity" evidence="13">
    <location>
        <begin position="491"/>
        <end position="505"/>
    </location>
</feature>
<proteinExistence type="inferred from homology"/>
<dbReference type="GO" id="GO:0061630">
    <property type="term" value="F:ubiquitin protein ligase activity"/>
    <property type="evidence" value="ECO:0007669"/>
    <property type="project" value="UniProtKB-EC"/>
</dbReference>
<dbReference type="CDD" id="cd16615">
    <property type="entry name" value="RING-HC_ZNF598"/>
    <property type="match status" value="1"/>
</dbReference>
<dbReference type="GO" id="GO:0005737">
    <property type="term" value="C:cytoplasm"/>
    <property type="evidence" value="ECO:0007669"/>
    <property type="project" value="UniProtKB-SubCell"/>
</dbReference>
<evidence type="ECO:0000256" key="13">
    <source>
        <dbReference type="SAM" id="MobiDB-lite"/>
    </source>
</evidence>
<dbReference type="OrthoDB" id="3838338at2759"/>
<dbReference type="PROSITE" id="PS00028">
    <property type="entry name" value="ZINC_FINGER_C2H2_1"/>
    <property type="match status" value="2"/>
</dbReference>
<feature type="compositionally biased region" description="Polar residues" evidence="13">
    <location>
        <begin position="736"/>
        <end position="751"/>
    </location>
</feature>
<keyword evidence="7" id="KW-0808">Transferase</keyword>
<evidence type="ECO:0000256" key="1">
    <source>
        <dbReference type="ARBA" id="ARBA00000900"/>
    </source>
</evidence>
<dbReference type="InterPro" id="IPR056437">
    <property type="entry name" value="Znf-C2H2_ZNF598/HEL2"/>
</dbReference>
<sequence length="818" mass="92002">MSNASQAFPITSPEHFNRGNRRHNSYRRHRGYRPNRHSTPREQTINIASQSQIVAPIVVNHNSDGDQGSQNENDCFICAEPVQYYAVPECNHKSCHVCSLRLRALYKSKDCAYCKTERIKVIFTRNPDKKFQEFQDEDIPFFDKRLNIYCEDQEMFDDIMLILKFNCPDKDCEMSCDGWGELRRHVRKDHRLKLCDICTHNKKIFAHEHTLFTSNELDKHCRDGDEETGFSGHPECQFCETLFYGDDELYDHCRHSHEQCFICVKNGIRHIYYVDYNSLENHFNMEHYLCPNQKCLEKKFVVFESEIDFKAHDVEVHESNFSGQRARREARTIAIDINYTDSRERRRRRSRERQNLNLDTTSSNANEMNFNARAVRPPPGFGVLSPDEVTGPENELPSENELEIRNMLSTPREEDFPALNASMRVATNNGSGTNINYAAKIKANKKKPSNKSTPTKLSPTPTPTPPLYPAPLSESNITNKGKAPAFPPLPSANQSTSTSASTSSISSNTRLKAFSSVIDSEPLSRDVGFYQRVNTFLSNNPAKMDEFKSLTAAYNNSTFDASSYIEFLLPLFNKNTGTVGKVVNGLVEIIEEEKKRTELLRALQDHKAKRTSEFPALEPVSSPTPGVISNSRSPSSPSSNKPSPRVLVIKSSTTRFRGKKTNSGTPVWDQIAAIAESKNKERKNSAFPSLTTASSNSANNSANNNNGSEPQFVQSPSPNGSTSSCTTAFVKGKPTQAENSGFPNLTSTPRSSRSKNDGQEKNAWGQGGAFASTVSDNNQNENDSEDDSSYSESTKEVNKKKKKLKKKVLYQIGTRHGS</sequence>
<dbReference type="GO" id="GO:0043022">
    <property type="term" value="F:ribosome binding"/>
    <property type="evidence" value="ECO:0007669"/>
    <property type="project" value="TreeGrafter"/>
</dbReference>
<organism evidence="15 16">
    <name type="scientific">Funneliformis caledonium</name>
    <dbReference type="NCBI Taxonomy" id="1117310"/>
    <lineage>
        <taxon>Eukaryota</taxon>
        <taxon>Fungi</taxon>
        <taxon>Fungi incertae sedis</taxon>
        <taxon>Mucoromycota</taxon>
        <taxon>Glomeromycotina</taxon>
        <taxon>Glomeromycetes</taxon>
        <taxon>Glomerales</taxon>
        <taxon>Glomeraceae</taxon>
        <taxon>Funneliformis</taxon>
    </lineage>
</organism>
<evidence type="ECO:0000256" key="8">
    <source>
        <dbReference type="ARBA" id="ARBA00022723"/>
    </source>
</evidence>
<evidence type="ECO:0000256" key="10">
    <source>
        <dbReference type="ARBA" id="ARBA00022833"/>
    </source>
</evidence>
<dbReference type="EC" id="2.3.2.27" evidence="4"/>
<evidence type="ECO:0000313" key="15">
    <source>
        <dbReference type="EMBL" id="CAG8500820.1"/>
    </source>
</evidence>
<comment type="caution">
    <text evidence="15">The sequence shown here is derived from an EMBL/GenBank/DDBJ whole genome shotgun (WGS) entry which is preliminary data.</text>
</comment>
<feature type="compositionally biased region" description="Polar residues" evidence="13">
    <location>
        <begin position="707"/>
        <end position="727"/>
    </location>
</feature>
<keyword evidence="6" id="KW-0597">Phosphoprotein</keyword>
<feature type="region of interest" description="Disordered" evidence="13">
    <location>
        <begin position="679"/>
        <end position="818"/>
    </location>
</feature>
<gene>
    <name evidence="15" type="ORF">FCALED_LOCUS3694</name>
</gene>
<dbReference type="GO" id="GO:0016567">
    <property type="term" value="P:protein ubiquitination"/>
    <property type="evidence" value="ECO:0007669"/>
    <property type="project" value="TreeGrafter"/>
</dbReference>
<keyword evidence="10" id="KW-0862">Zinc</keyword>
<feature type="compositionally biased region" description="Basic residues" evidence="13">
    <location>
        <begin position="18"/>
        <end position="38"/>
    </location>
</feature>
<feature type="compositionally biased region" description="Pro residues" evidence="13">
    <location>
        <begin position="460"/>
        <end position="469"/>
    </location>
</feature>
<evidence type="ECO:0000256" key="2">
    <source>
        <dbReference type="ARBA" id="ARBA00004496"/>
    </source>
</evidence>
<feature type="compositionally biased region" description="Low complexity" evidence="13">
    <location>
        <begin position="693"/>
        <end position="706"/>
    </location>
</feature>
<reference evidence="15" key="1">
    <citation type="submission" date="2021-06" db="EMBL/GenBank/DDBJ databases">
        <authorList>
            <person name="Kallberg Y."/>
            <person name="Tangrot J."/>
            <person name="Rosling A."/>
        </authorList>
    </citation>
    <scope>NUCLEOTIDE SEQUENCE</scope>
    <source>
        <strain evidence="15">UK204</strain>
    </source>
</reference>
<comment type="pathway">
    <text evidence="3">Protein modification; protein ubiquitination.</text>
</comment>
<dbReference type="InterPro" id="IPR041888">
    <property type="entry name" value="RING-HC_ZNF598/HEL2"/>
</dbReference>
<comment type="subcellular location">
    <subcellularLocation>
        <location evidence="2">Cytoplasm</location>
    </subcellularLocation>
</comment>
<feature type="compositionally biased region" description="Polar residues" evidence="13">
    <location>
        <begin position="650"/>
        <end position="664"/>
    </location>
</feature>
<feature type="compositionally biased region" description="Low complexity" evidence="13">
    <location>
        <begin position="629"/>
        <end position="645"/>
    </location>
</feature>
<dbReference type="Pfam" id="PF23230">
    <property type="entry name" value="zf-C2H2_13"/>
    <property type="match status" value="1"/>
</dbReference>
<feature type="region of interest" description="Disordered" evidence="13">
    <location>
        <begin position="1"/>
        <end position="41"/>
    </location>
</feature>
<dbReference type="SUPFAM" id="SSF57850">
    <property type="entry name" value="RING/U-box"/>
    <property type="match status" value="1"/>
</dbReference>
<evidence type="ECO:0000313" key="16">
    <source>
        <dbReference type="Proteomes" id="UP000789570"/>
    </source>
</evidence>